<keyword evidence="2" id="KW-0449">Lipoprotein</keyword>
<feature type="transmembrane region" description="Helical" evidence="1">
    <location>
        <begin position="12"/>
        <end position="30"/>
    </location>
</feature>
<keyword evidence="1" id="KW-0812">Transmembrane</keyword>
<evidence type="ECO:0000256" key="1">
    <source>
        <dbReference type="SAM" id="Phobius"/>
    </source>
</evidence>
<gene>
    <name evidence="2" type="primary">lspA_29</name>
    <name evidence="2" type="ORF">SDC9_97840</name>
</gene>
<keyword evidence="1" id="KW-1133">Transmembrane helix</keyword>
<dbReference type="AlphaFoldDB" id="A0A645ANB8"/>
<dbReference type="GO" id="GO:0016020">
    <property type="term" value="C:membrane"/>
    <property type="evidence" value="ECO:0007669"/>
    <property type="project" value="InterPro"/>
</dbReference>
<dbReference type="GO" id="GO:0004190">
    <property type="term" value="F:aspartic-type endopeptidase activity"/>
    <property type="evidence" value="ECO:0007669"/>
    <property type="project" value="UniProtKB-EC"/>
</dbReference>
<dbReference type="InterPro" id="IPR001872">
    <property type="entry name" value="Peptidase_A8"/>
</dbReference>
<feature type="transmembrane region" description="Helical" evidence="1">
    <location>
        <begin position="158"/>
        <end position="181"/>
    </location>
</feature>
<evidence type="ECO:0000313" key="2">
    <source>
        <dbReference type="EMBL" id="MPM51094.1"/>
    </source>
</evidence>
<keyword evidence="2" id="KW-0378">Hydrolase</keyword>
<reference evidence="2" key="1">
    <citation type="submission" date="2019-08" db="EMBL/GenBank/DDBJ databases">
        <authorList>
            <person name="Kucharzyk K."/>
            <person name="Murdoch R.W."/>
            <person name="Higgins S."/>
            <person name="Loffler F."/>
        </authorList>
    </citation>
    <scope>NUCLEOTIDE SEQUENCE</scope>
</reference>
<dbReference type="EMBL" id="VSSQ01013260">
    <property type="protein sequence ID" value="MPM51094.1"/>
    <property type="molecule type" value="Genomic_DNA"/>
</dbReference>
<dbReference type="GO" id="GO:0006508">
    <property type="term" value="P:proteolysis"/>
    <property type="evidence" value="ECO:0007669"/>
    <property type="project" value="InterPro"/>
</dbReference>
<feature type="transmembrane region" description="Helical" evidence="1">
    <location>
        <begin position="201"/>
        <end position="220"/>
    </location>
</feature>
<protein>
    <submittedName>
        <fullName evidence="2">Lipoprotein signal peptidase</fullName>
        <ecNumber evidence="2">3.4.23.36</ecNumber>
    </submittedName>
</protein>
<sequence length="249" mass="29073">MTNKFNKDKWITIGILPLMWLLYFAFEIITGRVDNFYTLIMNLLLTILFAITGWIIYIVSIKYPNGFNNKIILLIFSVLMLIDQGLKLIIKLFFFERYFELIPNFLSFDPIINTEGSWLNARFGFGVGFTTLIIFNAVSVLLFIEIYRYYSYLKNKSFWADMTFLFVTSGALCSLIDKVFYGGSLDFIGISNLFIADVKDMYINLGILFFIMLIYLGGYFKEEDSSTLKDDLNSIKKFLKFVKKDILRK</sequence>
<comment type="caution">
    <text evidence="2">The sequence shown here is derived from an EMBL/GenBank/DDBJ whole genome shotgun (WGS) entry which is preliminary data.</text>
</comment>
<organism evidence="2">
    <name type="scientific">bioreactor metagenome</name>
    <dbReference type="NCBI Taxonomy" id="1076179"/>
    <lineage>
        <taxon>unclassified sequences</taxon>
        <taxon>metagenomes</taxon>
        <taxon>ecological metagenomes</taxon>
    </lineage>
</organism>
<name>A0A645ANB8_9ZZZZ</name>
<feature type="transmembrane region" description="Helical" evidence="1">
    <location>
        <begin position="71"/>
        <end position="94"/>
    </location>
</feature>
<dbReference type="Pfam" id="PF01252">
    <property type="entry name" value="Peptidase_A8"/>
    <property type="match status" value="1"/>
</dbReference>
<proteinExistence type="predicted"/>
<dbReference type="EC" id="3.4.23.36" evidence="2"/>
<feature type="transmembrane region" description="Helical" evidence="1">
    <location>
        <begin position="123"/>
        <end position="146"/>
    </location>
</feature>
<feature type="transmembrane region" description="Helical" evidence="1">
    <location>
        <begin position="36"/>
        <end position="59"/>
    </location>
</feature>
<keyword evidence="1" id="KW-0472">Membrane</keyword>
<accession>A0A645ANB8</accession>